<dbReference type="SUPFAM" id="SSF49899">
    <property type="entry name" value="Concanavalin A-like lectins/glucanases"/>
    <property type="match status" value="1"/>
</dbReference>
<dbReference type="SMART" id="SM00640">
    <property type="entry name" value="Glyco_32"/>
    <property type="match status" value="1"/>
</dbReference>
<evidence type="ECO:0000256" key="1">
    <source>
        <dbReference type="ARBA" id="ARBA00009902"/>
    </source>
</evidence>
<dbReference type="PANTHER" id="PTHR42800:SF1">
    <property type="entry name" value="EXOINULINASE INUD (AFU_ORTHOLOGUE AFUA_5G00480)"/>
    <property type="match status" value="1"/>
</dbReference>
<keyword evidence="9" id="KW-1185">Reference proteome</keyword>
<proteinExistence type="inferred from homology"/>
<gene>
    <name evidence="8" type="ordered locus">Runsl_1194</name>
</gene>
<dbReference type="SUPFAM" id="SSF75005">
    <property type="entry name" value="Arabinanase/levansucrase/invertase"/>
    <property type="match status" value="1"/>
</dbReference>
<dbReference type="KEGG" id="rsi:Runsl_1194"/>
<dbReference type="GO" id="GO:0005987">
    <property type="term" value="P:sucrose catabolic process"/>
    <property type="evidence" value="ECO:0007669"/>
    <property type="project" value="TreeGrafter"/>
</dbReference>
<dbReference type="GO" id="GO:0004575">
    <property type="term" value="F:sucrose alpha-glucosidase activity"/>
    <property type="evidence" value="ECO:0007669"/>
    <property type="project" value="TreeGrafter"/>
</dbReference>
<evidence type="ECO:0000256" key="4">
    <source>
        <dbReference type="RuleBase" id="RU362110"/>
    </source>
</evidence>
<dbReference type="Pfam" id="PF00251">
    <property type="entry name" value="Glyco_hydro_32N"/>
    <property type="match status" value="1"/>
</dbReference>
<dbReference type="PANTHER" id="PTHR42800">
    <property type="entry name" value="EXOINULINASE INUD (AFU_ORTHOLOGUE AFUA_5G00480)"/>
    <property type="match status" value="1"/>
</dbReference>
<dbReference type="GO" id="GO:0005737">
    <property type="term" value="C:cytoplasm"/>
    <property type="evidence" value="ECO:0007669"/>
    <property type="project" value="TreeGrafter"/>
</dbReference>
<dbReference type="Gene3D" id="2.60.120.560">
    <property type="entry name" value="Exo-inulinase, domain 1"/>
    <property type="match status" value="1"/>
</dbReference>
<feature type="domain" description="Glycosyl hydrolase family 32 C-terminal" evidence="7">
    <location>
        <begin position="366"/>
        <end position="498"/>
    </location>
</feature>
<evidence type="ECO:0000256" key="2">
    <source>
        <dbReference type="ARBA" id="ARBA00022801"/>
    </source>
</evidence>
<dbReference type="InterPro" id="IPR013320">
    <property type="entry name" value="ConA-like_dom_sf"/>
</dbReference>
<name>A0A7U4E4Y2_RUNSL</name>
<keyword evidence="5" id="KW-0732">Signal</keyword>
<dbReference type="Proteomes" id="UP000000493">
    <property type="component" value="Chromosome"/>
</dbReference>
<evidence type="ECO:0000313" key="9">
    <source>
        <dbReference type="Proteomes" id="UP000000493"/>
    </source>
</evidence>
<sequence>MKKIAPFLSFFLFSLVCFSQTIPQEYRPQYHYTAPKNWVNDPNGLVYLDGEYHLFYQYNPFGNVWGHMSWGHAVSKDLNRWETLPVALPEFDNPDGTQTMIFSGCAVIDSLNTSGFFEKGFTKGMVAVFTSHIEGKAQHQSIAYSADKGRTWKRYDKNPVLDLGMKDFRDPNVIWYPEKQVWIMTVVKPLEYTAQFYESKDLKTWSLLSEFGKQGDMTKIWECPSLTKVPVEGSNESKWVLMISSGHRQKNYLAMQYFVGDFDGKTFTPQKQNEILYVDEGKDFYAAIPFSNLPKSHTKPIMIGWINDWEYAREIPTGDTWRGGFSVAREFSLKKTAEGFRLVQQPVAQLKSAQKEAFRIKNKVIDGVYNLPFKGEVFDLEVELRPHRAKVVTLNVFQSQGEATVIRYDVATQELSLDRTKSGQVNFHPRFSSVERVKVPLKEGKLSLRLLADKSILELFVQNGEQALTEWVFPIQHEGEISLTSEGGKANISALSIHTIR</sequence>
<keyword evidence="3 4" id="KW-0326">Glycosidase</keyword>
<protein>
    <submittedName>
        <fullName evidence="8">Glycosyl hydrolase family 32 domain protein</fullName>
    </submittedName>
</protein>
<dbReference type="InterPro" id="IPR013189">
    <property type="entry name" value="Glyco_hydro_32_C"/>
</dbReference>
<comment type="similarity">
    <text evidence="1 4">Belongs to the glycosyl hydrolase 32 family.</text>
</comment>
<feature type="signal peptide" evidence="5">
    <location>
        <begin position="1"/>
        <end position="19"/>
    </location>
</feature>
<dbReference type="InterPro" id="IPR023296">
    <property type="entry name" value="Glyco_hydro_beta-prop_sf"/>
</dbReference>
<feature type="chain" id="PRO_5030784947" evidence="5">
    <location>
        <begin position="20"/>
        <end position="501"/>
    </location>
</feature>
<dbReference type="AlphaFoldDB" id="A0A7U4E4Y2"/>
<keyword evidence="2 4" id="KW-0378">Hydrolase</keyword>
<reference evidence="8 9" key="2">
    <citation type="journal article" date="2012" name="Stand. Genomic Sci.">
        <title>Complete genome sequence of the aquatic bacterium Runella slithyformis type strain (LSU 4(T)).</title>
        <authorList>
            <person name="Copeland A."/>
            <person name="Zhang X."/>
            <person name="Misra M."/>
            <person name="Lapidus A."/>
            <person name="Nolan M."/>
            <person name="Lucas S."/>
            <person name="Deshpande S."/>
            <person name="Cheng J.F."/>
            <person name="Tapia R."/>
            <person name="Goodwin L.A."/>
            <person name="Pitluck S."/>
            <person name="Liolios K."/>
            <person name="Pagani I."/>
            <person name="Ivanova N."/>
            <person name="Mikhailova N."/>
            <person name="Pati A."/>
            <person name="Chen A."/>
            <person name="Palaniappan K."/>
            <person name="Land M."/>
            <person name="Hauser L."/>
            <person name="Pan C."/>
            <person name="Jeffries C.D."/>
            <person name="Detter J.C."/>
            <person name="Brambilla E.M."/>
            <person name="Rohde M."/>
            <person name="Djao O.D."/>
            <person name="Goker M."/>
            <person name="Sikorski J."/>
            <person name="Tindall B.J."/>
            <person name="Woyke T."/>
            <person name="Bristow J."/>
            <person name="Eisen J.A."/>
            <person name="Markowitz V."/>
            <person name="Hugenholtz P."/>
            <person name="Kyrpides N.C."/>
            <person name="Klenk H.P."/>
            <person name="Mavromatis K."/>
        </authorList>
    </citation>
    <scope>NUCLEOTIDE SEQUENCE [LARGE SCALE GENOMIC DNA]</scope>
    <source>
        <strain evidence="9">ATCC 29530 / DSM 19594 / LMG 11500 / NCIMB 11436 / LSU 4</strain>
    </source>
</reference>
<dbReference type="RefSeq" id="WP_013926942.1">
    <property type="nucleotide sequence ID" value="NC_015703.1"/>
</dbReference>
<evidence type="ECO:0000259" key="6">
    <source>
        <dbReference type="Pfam" id="PF00251"/>
    </source>
</evidence>
<dbReference type="InterPro" id="IPR001362">
    <property type="entry name" value="Glyco_hydro_32"/>
</dbReference>
<accession>A0A7U4E4Y2</accession>
<organism evidence="8 9">
    <name type="scientific">Runella slithyformis (strain ATCC 29530 / DSM 19594 / LMG 11500 / NCIMB 11436 / LSU 4)</name>
    <dbReference type="NCBI Taxonomy" id="761193"/>
    <lineage>
        <taxon>Bacteria</taxon>
        <taxon>Pseudomonadati</taxon>
        <taxon>Bacteroidota</taxon>
        <taxon>Cytophagia</taxon>
        <taxon>Cytophagales</taxon>
        <taxon>Spirosomataceae</taxon>
        <taxon>Runella</taxon>
    </lineage>
</organism>
<dbReference type="InterPro" id="IPR013148">
    <property type="entry name" value="Glyco_hydro_32_N"/>
</dbReference>
<dbReference type="Gene3D" id="2.115.10.20">
    <property type="entry name" value="Glycosyl hydrolase domain, family 43"/>
    <property type="match status" value="1"/>
</dbReference>
<reference evidence="9" key="1">
    <citation type="submission" date="2011-06" db="EMBL/GenBank/DDBJ databases">
        <title>The complete genome of chromosome of Runella slithyformis DSM 19594.</title>
        <authorList>
            <consortium name="US DOE Joint Genome Institute (JGI-PGF)"/>
            <person name="Lucas S."/>
            <person name="Han J."/>
            <person name="Lapidus A."/>
            <person name="Bruce D."/>
            <person name="Goodwin L."/>
            <person name="Pitluck S."/>
            <person name="Peters L."/>
            <person name="Kyrpides N."/>
            <person name="Mavromatis K."/>
            <person name="Ivanova N."/>
            <person name="Ovchinnikova G."/>
            <person name="Zhang X."/>
            <person name="Misra M."/>
            <person name="Detter J.C."/>
            <person name="Tapia R."/>
            <person name="Han C."/>
            <person name="Land M."/>
            <person name="Hauser L."/>
            <person name="Markowitz V."/>
            <person name="Cheng J.-F."/>
            <person name="Hugenholtz P."/>
            <person name="Woyke T."/>
            <person name="Wu D."/>
            <person name="Tindall B."/>
            <person name="Faehrich R."/>
            <person name="Brambilla E."/>
            <person name="Klenk H.-P."/>
            <person name="Eisen J.A."/>
        </authorList>
    </citation>
    <scope>NUCLEOTIDE SEQUENCE [LARGE SCALE GENOMIC DNA]</scope>
    <source>
        <strain evidence="9">ATCC 29530 / DSM 19594 / LMG 11500 / NCIMB 11436 / LSU 4</strain>
    </source>
</reference>
<dbReference type="Pfam" id="PF08244">
    <property type="entry name" value="Glyco_hydro_32C"/>
    <property type="match status" value="1"/>
</dbReference>
<feature type="domain" description="Glycosyl hydrolase family 32 N-terminal" evidence="6">
    <location>
        <begin position="31"/>
        <end position="346"/>
    </location>
</feature>
<dbReference type="EMBL" id="CP002859">
    <property type="protein sequence ID" value="AEI47623.1"/>
    <property type="molecule type" value="Genomic_DNA"/>
</dbReference>
<evidence type="ECO:0000256" key="5">
    <source>
        <dbReference type="SAM" id="SignalP"/>
    </source>
</evidence>
<evidence type="ECO:0000256" key="3">
    <source>
        <dbReference type="ARBA" id="ARBA00023295"/>
    </source>
</evidence>
<evidence type="ECO:0000259" key="7">
    <source>
        <dbReference type="Pfam" id="PF08244"/>
    </source>
</evidence>
<evidence type="ECO:0000313" key="8">
    <source>
        <dbReference type="EMBL" id="AEI47623.1"/>
    </source>
</evidence>
<dbReference type="CDD" id="cd18622">
    <property type="entry name" value="GH32_Inu-like"/>
    <property type="match status" value="1"/>
</dbReference>